<dbReference type="OrthoDB" id="1750165at2759"/>
<dbReference type="AlphaFoldDB" id="A0A6J5XUL9"/>
<reference evidence="3" key="1">
    <citation type="journal article" date="2020" name="Genome Biol.">
        <title>Gamete binning: chromosome-level and haplotype-resolved genome assembly enabled by high-throughput single-cell sequencing of gamete genomes.</title>
        <authorList>
            <person name="Campoy J.A."/>
            <person name="Sun H."/>
            <person name="Goel M."/>
            <person name="Jiao W.-B."/>
            <person name="Folz-Donahue K."/>
            <person name="Wang N."/>
            <person name="Rubio M."/>
            <person name="Liu C."/>
            <person name="Kukat C."/>
            <person name="Ruiz D."/>
            <person name="Huettel B."/>
            <person name="Schneeberger K."/>
        </authorList>
    </citation>
    <scope>NUCLEOTIDE SEQUENCE [LARGE SCALE GENOMIC DNA]</scope>
    <source>
        <strain evidence="3">cv. Rojo Pasion</strain>
    </source>
</reference>
<organism evidence="2 3">
    <name type="scientific">Prunus armeniaca</name>
    <name type="common">Apricot</name>
    <name type="synonym">Armeniaca vulgaris</name>
    <dbReference type="NCBI Taxonomy" id="36596"/>
    <lineage>
        <taxon>Eukaryota</taxon>
        <taxon>Viridiplantae</taxon>
        <taxon>Streptophyta</taxon>
        <taxon>Embryophyta</taxon>
        <taxon>Tracheophyta</taxon>
        <taxon>Spermatophyta</taxon>
        <taxon>Magnoliopsida</taxon>
        <taxon>eudicotyledons</taxon>
        <taxon>Gunneridae</taxon>
        <taxon>Pentapetalae</taxon>
        <taxon>rosids</taxon>
        <taxon>fabids</taxon>
        <taxon>Rosales</taxon>
        <taxon>Rosaceae</taxon>
        <taxon>Amygdaloideae</taxon>
        <taxon>Amygdaleae</taxon>
        <taxon>Prunus</taxon>
    </lineage>
</organism>
<evidence type="ECO:0000313" key="2">
    <source>
        <dbReference type="EMBL" id="CAB4317500.1"/>
    </source>
</evidence>
<feature type="region of interest" description="Disordered" evidence="1">
    <location>
        <begin position="44"/>
        <end position="78"/>
    </location>
</feature>
<keyword evidence="3" id="KW-1185">Reference proteome</keyword>
<dbReference type="Proteomes" id="UP000507245">
    <property type="component" value="Unassembled WGS sequence"/>
</dbReference>
<proteinExistence type="predicted"/>
<accession>A0A6J5XUL9</accession>
<gene>
    <name evidence="2" type="ORF">ORAREDHAP_LOCUS44283</name>
</gene>
<evidence type="ECO:0000313" key="3">
    <source>
        <dbReference type="Proteomes" id="UP000507245"/>
    </source>
</evidence>
<sequence length="213" mass="23782">MVVQPTHKFDPRAQRCIFVGYPIGQKVLCSPTFHLLAVTTDHWAQHTQPTEPSLPDAPPAASPRDPVPDKPANLDNLIRPSLRPKQPLVWHKDYHMSNQVSHSTSVLCSASARGLLGAHWLQSHGNSEVKRVRAKAITGWVTHREVACEFTETKPNKTVRAEMRAQSEQYRAMAEPIPGCDSQTHQPLLSANCCYYLSLVQNVFLHGNLLEVV</sequence>
<name>A0A6J5XUL9_PRUAR</name>
<evidence type="ECO:0000256" key="1">
    <source>
        <dbReference type="SAM" id="MobiDB-lite"/>
    </source>
</evidence>
<protein>
    <submittedName>
        <fullName evidence="2">Uncharacterized protein</fullName>
    </submittedName>
</protein>
<dbReference type="EMBL" id="CAEKKB010000007">
    <property type="protein sequence ID" value="CAB4317500.1"/>
    <property type="molecule type" value="Genomic_DNA"/>
</dbReference>